<protein>
    <recommendedName>
        <fullName evidence="8">Claudin</fullName>
    </recommendedName>
</protein>
<name>A0A7K8GTH1_ORTSP</name>
<dbReference type="Pfam" id="PF00822">
    <property type="entry name" value="PMP22_Claudin"/>
    <property type="match status" value="1"/>
</dbReference>
<feature type="region of interest" description="Disordered" evidence="9">
    <location>
        <begin position="196"/>
        <end position="232"/>
    </location>
</feature>
<dbReference type="GO" id="GO:0005923">
    <property type="term" value="C:bicellular tight junction"/>
    <property type="evidence" value="ECO:0007669"/>
    <property type="project" value="UniProtKB-SubCell"/>
</dbReference>
<evidence type="ECO:0000256" key="7">
    <source>
        <dbReference type="ARBA" id="ARBA00023136"/>
    </source>
</evidence>
<evidence type="ECO:0000256" key="5">
    <source>
        <dbReference type="ARBA" id="ARBA00022949"/>
    </source>
</evidence>
<accession>A0A7K8GTH1</accession>
<keyword evidence="7 8" id="KW-0472">Membrane</keyword>
<dbReference type="PANTHER" id="PTHR12002">
    <property type="entry name" value="CLAUDIN"/>
    <property type="match status" value="1"/>
</dbReference>
<comment type="function">
    <text evidence="8">Claudins function as major constituents of the tight junction complexes that regulate the permeability of epithelia.</text>
</comment>
<dbReference type="Proteomes" id="UP000526602">
    <property type="component" value="Unassembled WGS sequence"/>
</dbReference>
<dbReference type="GO" id="GO:0005198">
    <property type="term" value="F:structural molecule activity"/>
    <property type="evidence" value="ECO:0007669"/>
    <property type="project" value="InterPro"/>
</dbReference>
<keyword evidence="4 8" id="KW-0812">Transmembrane</keyword>
<evidence type="ECO:0000256" key="2">
    <source>
        <dbReference type="ARBA" id="ARBA00022427"/>
    </source>
</evidence>
<sequence length="232" mass="24048">MASWALELLGFSLGLLGLIGTLIATILPHWWRSAHVGTNIITAVAYVKGLWMECVWHSTGVYQCHVHRSQLALPADLRAARAMMVVSCLLAVLAVGVSIVGMRCTHCAEGSPAKASIAGSGGIGFVTAGLLCLVPVSWSTSDVVTDFYNPALPAGMKYEIGQALYLGFVSSALSIVGGALLCASCLGNEPLFQPHAEAGPPPSSGPLSASKGNHAPSLTSASHSGYRLSDYV</sequence>
<evidence type="ECO:0000313" key="10">
    <source>
        <dbReference type="EMBL" id="NXC07744.1"/>
    </source>
</evidence>
<dbReference type="Gene3D" id="1.20.140.150">
    <property type="match status" value="1"/>
</dbReference>
<gene>
    <name evidence="10" type="primary">Cldn14</name>
    <name evidence="10" type="ORF">ORTSPA_R09844</name>
</gene>
<organism evidence="10 11">
    <name type="scientific">Orthonyx spaldingii</name>
    <name type="common">Chowchilla</name>
    <dbReference type="NCBI Taxonomy" id="38397"/>
    <lineage>
        <taxon>Eukaryota</taxon>
        <taxon>Metazoa</taxon>
        <taxon>Chordata</taxon>
        <taxon>Craniata</taxon>
        <taxon>Vertebrata</taxon>
        <taxon>Euteleostomi</taxon>
        <taxon>Archelosauria</taxon>
        <taxon>Archosauria</taxon>
        <taxon>Dinosauria</taxon>
        <taxon>Saurischia</taxon>
        <taxon>Theropoda</taxon>
        <taxon>Coelurosauria</taxon>
        <taxon>Aves</taxon>
        <taxon>Neognathae</taxon>
        <taxon>Neoaves</taxon>
        <taxon>Telluraves</taxon>
        <taxon>Australaves</taxon>
        <taxon>Passeriformes</taxon>
        <taxon>Corvoidea</taxon>
        <taxon>Orthonychidae</taxon>
        <taxon>Orthonyx</taxon>
    </lineage>
</organism>
<dbReference type="InterPro" id="IPR006187">
    <property type="entry name" value="Claudin"/>
</dbReference>
<keyword evidence="3 8" id="KW-1003">Cell membrane</keyword>
<dbReference type="EMBL" id="VZTJ01004772">
    <property type="protein sequence ID" value="NXC07744.1"/>
    <property type="molecule type" value="Genomic_DNA"/>
</dbReference>
<keyword evidence="6 8" id="KW-1133">Transmembrane helix</keyword>
<dbReference type="PRINTS" id="PR01077">
    <property type="entry name" value="CLAUDIN"/>
</dbReference>
<feature type="transmembrane region" description="Helical" evidence="8">
    <location>
        <begin position="117"/>
        <end position="138"/>
    </location>
</feature>
<dbReference type="PRINTS" id="PR01385">
    <property type="entry name" value="CLAUDIN14"/>
</dbReference>
<proteinExistence type="inferred from homology"/>
<keyword evidence="2 8" id="KW-0796">Tight junction</keyword>
<dbReference type="GO" id="GO:0005886">
    <property type="term" value="C:plasma membrane"/>
    <property type="evidence" value="ECO:0007669"/>
    <property type="project" value="UniProtKB-SubCell"/>
</dbReference>
<keyword evidence="11" id="KW-1185">Reference proteome</keyword>
<dbReference type="InterPro" id="IPR004031">
    <property type="entry name" value="PMP22/EMP/MP20/Claudin"/>
</dbReference>
<feature type="transmembrane region" description="Helical" evidence="8">
    <location>
        <begin position="82"/>
        <end position="105"/>
    </location>
</feature>
<reference evidence="10 11" key="1">
    <citation type="submission" date="2019-09" db="EMBL/GenBank/DDBJ databases">
        <title>Bird 10,000 Genomes (B10K) Project - Family phase.</title>
        <authorList>
            <person name="Zhang G."/>
        </authorList>
    </citation>
    <scope>NUCLEOTIDE SEQUENCE [LARGE SCALE GENOMIC DNA]</scope>
    <source>
        <strain evidence="10">B10K-DU-029-32</strain>
        <tissue evidence="10">Liver or heart</tissue>
    </source>
</reference>
<evidence type="ECO:0000256" key="9">
    <source>
        <dbReference type="SAM" id="MobiDB-lite"/>
    </source>
</evidence>
<feature type="non-terminal residue" evidence="10">
    <location>
        <position position="232"/>
    </location>
</feature>
<comment type="similarity">
    <text evidence="1 8">Belongs to the claudin family.</text>
</comment>
<evidence type="ECO:0000256" key="6">
    <source>
        <dbReference type="ARBA" id="ARBA00022989"/>
    </source>
</evidence>
<comment type="caution">
    <text evidence="8">Lacks conserved residue(s) required for the propagation of feature annotation.</text>
</comment>
<comment type="subcellular location">
    <subcellularLocation>
        <location evidence="8">Cell junction</location>
        <location evidence="8">Tight junction</location>
    </subcellularLocation>
    <subcellularLocation>
        <location evidence="8">Cell membrane</location>
        <topology evidence="8">Multi-pass membrane protein</topology>
    </subcellularLocation>
</comment>
<evidence type="ECO:0000256" key="4">
    <source>
        <dbReference type="ARBA" id="ARBA00022692"/>
    </source>
</evidence>
<dbReference type="AlphaFoldDB" id="A0A7K8GTH1"/>
<evidence type="ECO:0000256" key="8">
    <source>
        <dbReference type="RuleBase" id="RU060637"/>
    </source>
</evidence>
<evidence type="ECO:0000256" key="3">
    <source>
        <dbReference type="ARBA" id="ARBA00022475"/>
    </source>
</evidence>
<dbReference type="InterPro" id="IPR017974">
    <property type="entry name" value="Claudin_CS"/>
</dbReference>
<feature type="non-terminal residue" evidence="10">
    <location>
        <position position="1"/>
    </location>
</feature>
<evidence type="ECO:0000256" key="1">
    <source>
        <dbReference type="ARBA" id="ARBA00008295"/>
    </source>
</evidence>
<comment type="caution">
    <text evidence="10">The sequence shown here is derived from an EMBL/GenBank/DDBJ whole genome shotgun (WGS) entry which is preliminary data.</text>
</comment>
<keyword evidence="5 8" id="KW-0965">Cell junction</keyword>
<evidence type="ECO:0000313" key="11">
    <source>
        <dbReference type="Proteomes" id="UP000526602"/>
    </source>
</evidence>
<dbReference type="FunFam" id="1.20.140.150:FF:000001">
    <property type="entry name" value="Claudin"/>
    <property type="match status" value="1"/>
</dbReference>
<feature type="transmembrane region" description="Helical" evidence="8">
    <location>
        <begin position="163"/>
        <end position="186"/>
    </location>
</feature>
<dbReference type="PROSITE" id="PS01346">
    <property type="entry name" value="CLAUDIN"/>
    <property type="match status" value="1"/>
</dbReference>